<gene>
    <name evidence="2" type="ORF">VW35_08860</name>
</gene>
<dbReference type="Pfam" id="PF13561">
    <property type="entry name" value="adh_short_C2"/>
    <property type="match status" value="1"/>
</dbReference>
<name>A0A0F5LAC1_9HYPH</name>
<evidence type="ECO:0000256" key="1">
    <source>
        <dbReference type="ARBA" id="ARBA00006484"/>
    </source>
</evidence>
<evidence type="ECO:0000313" key="3">
    <source>
        <dbReference type="Proteomes" id="UP000033514"/>
    </source>
</evidence>
<dbReference type="EMBL" id="LAJG01000015">
    <property type="protein sequence ID" value="KKB79293.1"/>
    <property type="molecule type" value="Genomic_DNA"/>
</dbReference>
<dbReference type="InterPro" id="IPR036291">
    <property type="entry name" value="NAD(P)-bd_dom_sf"/>
</dbReference>
<dbReference type="PRINTS" id="PR00081">
    <property type="entry name" value="GDHRDH"/>
</dbReference>
<dbReference type="AlphaFoldDB" id="A0A0F5LAC1"/>
<dbReference type="PRINTS" id="PR00080">
    <property type="entry name" value="SDRFAMILY"/>
</dbReference>
<organism evidence="2 3">
    <name type="scientific">Devosia soli</name>
    <dbReference type="NCBI Taxonomy" id="361041"/>
    <lineage>
        <taxon>Bacteria</taxon>
        <taxon>Pseudomonadati</taxon>
        <taxon>Pseudomonadota</taxon>
        <taxon>Alphaproteobacteria</taxon>
        <taxon>Hyphomicrobiales</taxon>
        <taxon>Devosiaceae</taxon>
        <taxon>Devosia</taxon>
    </lineage>
</organism>
<dbReference type="InterPro" id="IPR050259">
    <property type="entry name" value="SDR"/>
</dbReference>
<evidence type="ECO:0000313" key="2">
    <source>
        <dbReference type="EMBL" id="KKB79293.1"/>
    </source>
</evidence>
<dbReference type="SUPFAM" id="SSF51735">
    <property type="entry name" value="NAD(P)-binding Rossmann-fold domains"/>
    <property type="match status" value="1"/>
</dbReference>
<comment type="similarity">
    <text evidence="1">Belongs to the short-chain dehydrogenases/reductases (SDR) family.</text>
</comment>
<accession>A0A0F5LAC1</accession>
<dbReference type="Proteomes" id="UP000033514">
    <property type="component" value="Unassembled WGS sequence"/>
</dbReference>
<dbReference type="OrthoDB" id="286404at2"/>
<dbReference type="STRING" id="361041.VW35_08860"/>
<sequence length="254" mass="26339">MNLPRTPTFRLDGKRALVTGGTRGIGLGASVALAEAGAEVTVAARTAEDVEHVVNAMAAAGLAAEGVAIDITDFDAVRAFVEESEPYHILVNSAGTARHSAISGITEPDYQAVMQLNLAATIFVSQAVVAKLQASGQGGSIINISSQMGHVGGPNRAVYSASKHAVEGLTKAMAIELGASNIRVNTVCPTFIETELTAKNLSDPDFRSWVLSKIKLNRLGRVEDIMGPIVFLASEAAGLITGTALLVDGGWTAE</sequence>
<protein>
    <submittedName>
        <fullName evidence="2">3-oxoacyl-ACP reductase</fullName>
    </submittedName>
</protein>
<dbReference type="Gene3D" id="3.40.50.720">
    <property type="entry name" value="NAD(P)-binding Rossmann-like Domain"/>
    <property type="match status" value="1"/>
</dbReference>
<comment type="caution">
    <text evidence="2">The sequence shown here is derived from an EMBL/GenBank/DDBJ whole genome shotgun (WGS) entry which is preliminary data.</text>
</comment>
<dbReference type="PANTHER" id="PTHR42879:SF2">
    <property type="entry name" value="3-OXOACYL-[ACYL-CARRIER-PROTEIN] REDUCTASE FABG"/>
    <property type="match status" value="1"/>
</dbReference>
<dbReference type="FunFam" id="3.40.50.720:FF:000084">
    <property type="entry name" value="Short-chain dehydrogenase reductase"/>
    <property type="match status" value="1"/>
</dbReference>
<dbReference type="PANTHER" id="PTHR42879">
    <property type="entry name" value="3-OXOACYL-(ACYL-CARRIER-PROTEIN) REDUCTASE"/>
    <property type="match status" value="1"/>
</dbReference>
<dbReference type="RefSeq" id="WP_046142699.1">
    <property type="nucleotide sequence ID" value="NZ_LAJG01000015.1"/>
</dbReference>
<keyword evidence="3" id="KW-1185">Reference proteome</keyword>
<dbReference type="InterPro" id="IPR020904">
    <property type="entry name" value="Sc_DH/Rdtase_CS"/>
</dbReference>
<dbReference type="PATRIC" id="fig|361041.3.peg.1121"/>
<dbReference type="GO" id="GO:0032787">
    <property type="term" value="P:monocarboxylic acid metabolic process"/>
    <property type="evidence" value="ECO:0007669"/>
    <property type="project" value="UniProtKB-ARBA"/>
</dbReference>
<proteinExistence type="inferred from homology"/>
<dbReference type="InterPro" id="IPR002347">
    <property type="entry name" value="SDR_fam"/>
</dbReference>
<reference evidence="2 3" key="1">
    <citation type="submission" date="2015-03" db="EMBL/GenBank/DDBJ databases">
        <authorList>
            <person name="Hassan Y.I."/>
            <person name="Lepp D."/>
            <person name="Zhou T."/>
        </authorList>
    </citation>
    <scope>NUCLEOTIDE SEQUENCE [LARGE SCALE GENOMIC DNA]</scope>
    <source>
        <strain evidence="2 3">GH2-10</strain>
    </source>
</reference>
<dbReference type="PROSITE" id="PS00061">
    <property type="entry name" value="ADH_SHORT"/>
    <property type="match status" value="1"/>
</dbReference>